<proteinExistence type="predicted"/>
<dbReference type="Pfam" id="PF00350">
    <property type="entry name" value="Dynamin_N"/>
    <property type="match status" value="1"/>
</dbReference>
<reference evidence="2" key="1">
    <citation type="journal article" date="2021" name="Microb. Physiol.">
        <title>Proteogenomic Insights into the Physiology of Marine, Sulfate-Reducing, Filamentous Desulfonema limicola and Desulfonema magnum.</title>
        <authorList>
            <person name="Schnaars V."/>
            <person name="Wohlbrand L."/>
            <person name="Scheve S."/>
            <person name="Hinrichs C."/>
            <person name="Reinhardt R."/>
            <person name="Rabus R."/>
        </authorList>
    </citation>
    <scope>NUCLEOTIDE SEQUENCE</scope>
    <source>
        <strain evidence="2">4be13</strain>
    </source>
</reference>
<dbReference type="EMBL" id="CP061800">
    <property type="protein sequence ID" value="QTA93619.1"/>
    <property type="molecule type" value="Genomic_DNA"/>
</dbReference>
<sequence>MDTYHFLKNELLDITREMSALFSNVKTIPGMNHHSFNGWEKTCDNIHQQLSEEVIRVAVVGPIKSGKSTFVNSLFNGDYLKRGAGVVTSIVTRIRRGQSLKASLCFKSYDDINADIEQAMVLLPSLNRQAGDHGFDIRKKEDRETLEQALGNLKADLLISNDTRNMNSVLLTSYLEGYEKVKDVLSSDTVIREYEGDSFAMHKDFVGDDTLAVYLRDVQLEIHTGEVDSNIEIADCQGSDSPNPLHLAMIQDYLLLTHLIVYVISSRTGVRQADIKFLSIIKKMGIIDNILFVINFDFNEHESEDDLNALVEKIRAEVSLIKPDPEIYTLSGLFNLFSAKKSRSEKSDSPESDFNPAGFYDLSPKDSLRLAQWEKEKAFSDLSAQETKRFESYFNHKLTTERYALLCKNHLERLGVISSGVEHWIHINTDILSGDAHNANEMIKKIKRHQKKMNQIKAMTETTLNGTVKKVRHTVKADIDRFFDTRSGIFTGVVGFIRNYNVSYYDNGGNSVGSLASADFSNSMYLMFQEFKQAVDSFMAETINPDIIRFIKEEEKKIRESLESVAEPYEVMVQEALDEYNKIMERFQLAPIQGDQHKIELPDTELIKQTTELKFPPMAASMRYSAKIKTEAIMHFGFYTAVRLIKKLFKKPVENEAESSLALKKGVSRLKQETEKATAFHFKDYRENIKFQYVFRLVEAFSTILYDILLDRLHAHTTDISEIVNLINKKQIDKHAASQLLKDMELASRGINTRIETLREKMEISDIRPN</sequence>
<dbReference type="Gene3D" id="3.40.50.300">
    <property type="entry name" value="P-loop containing nucleotide triphosphate hydrolases"/>
    <property type="match status" value="2"/>
</dbReference>
<dbReference type="SUPFAM" id="SSF52540">
    <property type="entry name" value="P-loop containing nucleoside triphosphate hydrolases"/>
    <property type="match status" value="1"/>
</dbReference>
<keyword evidence="3" id="KW-1185">Reference proteome</keyword>
<evidence type="ECO:0000259" key="1">
    <source>
        <dbReference type="Pfam" id="PF00350"/>
    </source>
</evidence>
<gene>
    <name evidence="2" type="ORF">dnm_097230</name>
</gene>
<dbReference type="Proteomes" id="UP000663722">
    <property type="component" value="Chromosome"/>
</dbReference>
<accession>A0A975BXK3</accession>
<dbReference type="AlphaFoldDB" id="A0A975BXK3"/>
<protein>
    <submittedName>
        <fullName evidence="2">Dynamin domain-containing protein</fullName>
    </submittedName>
</protein>
<evidence type="ECO:0000313" key="3">
    <source>
        <dbReference type="Proteomes" id="UP000663722"/>
    </source>
</evidence>
<dbReference type="KEGG" id="dmm:dnm_097230"/>
<feature type="domain" description="Dynamin N-terminal" evidence="1">
    <location>
        <begin position="57"/>
        <end position="279"/>
    </location>
</feature>
<name>A0A975BXK3_9BACT</name>
<dbReference type="InterPro" id="IPR045063">
    <property type="entry name" value="Dynamin_N"/>
</dbReference>
<dbReference type="InterPro" id="IPR027417">
    <property type="entry name" value="P-loop_NTPase"/>
</dbReference>
<evidence type="ECO:0000313" key="2">
    <source>
        <dbReference type="EMBL" id="QTA93619.1"/>
    </source>
</evidence>
<organism evidence="2 3">
    <name type="scientific">Desulfonema magnum</name>
    <dbReference type="NCBI Taxonomy" id="45655"/>
    <lineage>
        <taxon>Bacteria</taxon>
        <taxon>Pseudomonadati</taxon>
        <taxon>Thermodesulfobacteriota</taxon>
        <taxon>Desulfobacteria</taxon>
        <taxon>Desulfobacterales</taxon>
        <taxon>Desulfococcaceae</taxon>
        <taxon>Desulfonema</taxon>
    </lineage>
</organism>